<dbReference type="UniPathway" id="UPA00792"/>
<dbReference type="STRING" id="747525.W4KL90"/>
<dbReference type="KEGG" id="hir:HETIRDRAFT_431282"/>
<dbReference type="eggNOG" id="KOG3354">
    <property type="taxonomic scope" value="Eukaryota"/>
</dbReference>
<dbReference type="InParanoid" id="W4KL90"/>
<evidence type="ECO:0000256" key="5">
    <source>
        <dbReference type="ARBA" id="ARBA00022741"/>
    </source>
</evidence>
<dbReference type="GO" id="GO:0005975">
    <property type="term" value="P:carbohydrate metabolic process"/>
    <property type="evidence" value="ECO:0007669"/>
    <property type="project" value="InterPro"/>
</dbReference>
<dbReference type="InterPro" id="IPR006001">
    <property type="entry name" value="Therm_gnt_kin"/>
</dbReference>
<proteinExistence type="inferred from homology"/>
<name>W4KL90_HETIT</name>
<evidence type="ECO:0000256" key="2">
    <source>
        <dbReference type="ARBA" id="ARBA00008420"/>
    </source>
</evidence>
<dbReference type="Pfam" id="PF01202">
    <property type="entry name" value="SKI"/>
    <property type="match status" value="1"/>
</dbReference>
<dbReference type="GeneID" id="20674521"/>
<dbReference type="EMBL" id="KI925454">
    <property type="protein sequence ID" value="ETW86623.1"/>
    <property type="molecule type" value="Genomic_DNA"/>
</dbReference>
<evidence type="ECO:0000313" key="11">
    <source>
        <dbReference type="Proteomes" id="UP000030671"/>
    </source>
</evidence>
<dbReference type="EC" id="2.7.1.12" evidence="3"/>
<keyword evidence="5" id="KW-0547">Nucleotide-binding</keyword>
<reference evidence="10 11" key="1">
    <citation type="journal article" date="2012" name="New Phytol.">
        <title>Insight into trade-off between wood decay and parasitism from the genome of a fungal forest pathogen.</title>
        <authorList>
            <person name="Olson A."/>
            <person name="Aerts A."/>
            <person name="Asiegbu F."/>
            <person name="Belbahri L."/>
            <person name="Bouzid O."/>
            <person name="Broberg A."/>
            <person name="Canback B."/>
            <person name="Coutinho P.M."/>
            <person name="Cullen D."/>
            <person name="Dalman K."/>
            <person name="Deflorio G."/>
            <person name="van Diepen L.T."/>
            <person name="Dunand C."/>
            <person name="Duplessis S."/>
            <person name="Durling M."/>
            <person name="Gonthier P."/>
            <person name="Grimwood J."/>
            <person name="Fossdal C.G."/>
            <person name="Hansson D."/>
            <person name="Henrissat B."/>
            <person name="Hietala A."/>
            <person name="Himmelstrand K."/>
            <person name="Hoffmeister D."/>
            <person name="Hogberg N."/>
            <person name="James T.Y."/>
            <person name="Karlsson M."/>
            <person name="Kohler A."/>
            <person name="Kues U."/>
            <person name="Lee Y.H."/>
            <person name="Lin Y.C."/>
            <person name="Lind M."/>
            <person name="Lindquist E."/>
            <person name="Lombard V."/>
            <person name="Lucas S."/>
            <person name="Lunden K."/>
            <person name="Morin E."/>
            <person name="Murat C."/>
            <person name="Park J."/>
            <person name="Raffaello T."/>
            <person name="Rouze P."/>
            <person name="Salamov A."/>
            <person name="Schmutz J."/>
            <person name="Solheim H."/>
            <person name="Stahlberg J."/>
            <person name="Velez H."/>
            <person name="de Vries R.P."/>
            <person name="Wiebenga A."/>
            <person name="Woodward S."/>
            <person name="Yakovlev I."/>
            <person name="Garbelotto M."/>
            <person name="Martin F."/>
            <person name="Grigoriev I.V."/>
            <person name="Stenlid J."/>
        </authorList>
    </citation>
    <scope>NUCLEOTIDE SEQUENCE [LARGE SCALE GENOMIC DNA]</scope>
    <source>
        <strain evidence="10 11">TC 32-1</strain>
    </source>
</reference>
<protein>
    <recommendedName>
        <fullName evidence="3">gluconokinase</fullName>
        <ecNumber evidence="3">2.7.1.12</ecNumber>
    </recommendedName>
    <alternativeName>
        <fullName evidence="8">Gluconate kinase</fullName>
    </alternativeName>
</protein>
<accession>W4KL90</accession>
<evidence type="ECO:0000256" key="1">
    <source>
        <dbReference type="ARBA" id="ARBA00004875"/>
    </source>
</evidence>
<keyword evidence="6" id="KW-0418">Kinase</keyword>
<dbReference type="GO" id="GO:0005737">
    <property type="term" value="C:cytoplasm"/>
    <property type="evidence" value="ECO:0007669"/>
    <property type="project" value="TreeGrafter"/>
</dbReference>
<dbReference type="InterPro" id="IPR031322">
    <property type="entry name" value="Shikimate/glucono_kinase"/>
</dbReference>
<dbReference type="Proteomes" id="UP000030671">
    <property type="component" value="Unassembled WGS sequence"/>
</dbReference>
<dbReference type="Gene3D" id="3.40.50.300">
    <property type="entry name" value="P-loop containing nucleotide triphosphate hydrolases"/>
    <property type="match status" value="1"/>
</dbReference>
<dbReference type="GO" id="GO:0046316">
    <property type="term" value="F:gluconokinase activity"/>
    <property type="evidence" value="ECO:0007669"/>
    <property type="project" value="UniProtKB-EC"/>
</dbReference>
<dbReference type="GO" id="GO:0005524">
    <property type="term" value="F:ATP binding"/>
    <property type="evidence" value="ECO:0007669"/>
    <property type="project" value="UniProtKB-KW"/>
</dbReference>
<keyword evidence="7" id="KW-0067">ATP-binding</keyword>
<evidence type="ECO:0000256" key="3">
    <source>
        <dbReference type="ARBA" id="ARBA00012054"/>
    </source>
</evidence>
<evidence type="ECO:0000256" key="8">
    <source>
        <dbReference type="ARBA" id="ARBA00029835"/>
    </source>
</evidence>
<dbReference type="InterPro" id="IPR027417">
    <property type="entry name" value="P-loop_NTPase"/>
</dbReference>
<dbReference type="RefSeq" id="XP_009540626.1">
    <property type="nucleotide sequence ID" value="XM_009542331.1"/>
</dbReference>
<keyword evidence="4" id="KW-0808">Transferase</keyword>
<dbReference type="FunCoup" id="W4KL90">
    <property type="interactions" value="615"/>
</dbReference>
<dbReference type="AlphaFoldDB" id="W4KL90"/>
<organism evidence="10 11">
    <name type="scientific">Heterobasidion irregulare (strain TC 32-1)</name>
    <dbReference type="NCBI Taxonomy" id="747525"/>
    <lineage>
        <taxon>Eukaryota</taxon>
        <taxon>Fungi</taxon>
        <taxon>Dikarya</taxon>
        <taxon>Basidiomycota</taxon>
        <taxon>Agaricomycotina</taxon>
        <taxon>Agaricomycetes</taxon>
        <taxon>Russulales</taxon>
        <taxon>Bondarzewiaceae</taxon>
        <taxon>Heterobasidion</taxon>
        <taxon>Heterobasidion annosum species complex</taxon>
    </lineage>
</organism>
<dbReference type="SUPFAM" id="SSF52540">
    <property type="entry name" value="P-loop containing nucleoside triphosphate hydrolases"/>
    <property type="match status" value="1"/>
</dbReference>
<evidence type="ECO:0000256" key="6">
    <source>
        <dbReference type="ARBA" id="ARBA00022777"/>
    </source>
</evidence>
<keyword evidence="11" id="KW-1185">Reference proteome</keyword>
<sequence>MSFVCSLETNQSYQGVSGCGKSTLGMALASALSVPFLDADDLHPPANVAKMSAGTPLTDADRAPWLVKVRDAAQNAVKEIDQGESTTGRGVVVACSALKKSYRDVLRGERITLSEETQDHTEVLSVARQSEDSRGKVDPSSALPDIRTFFVHPSGPRDVLLSRMHGRQGHFMKADMLDSQLSTLEDPLDTGEDAVVRVSVEDETGMQLREAVDALRNFGIISTQSPGAKVL</sequence>
<dbReference type="CDD" id="cd02021">
    <property type="entry name" value="GntK"/>
    <property type="match status" value="1"/>
</dbReference>
<dbReference type="PANTHER" id="PTHR43442">
    <property type="entry name" value="GLUCONOKINASE-RELATED"/>
    <property type="match status" value="1"/>
</dbReference>
<evidence type="ECO:0000313" key="10">
    <source>
        <dbReference type="EMBL" id="ETW86623.1"/>
    </source>
</evidence>
<dbReference type="OrthoDB" id="275177at2759"/>
<evidence type="ECO:0000256" key="7">
    <source>
        <dbReference type="ARBA" id="ARBA00022840"/>
    </source>
</evidence>
<comment type="pathway">
    <text evidence="1">Carbohydrate acid metabolism; D-gluconate degradation.</text>
</comment>
<dbReference type="HOGENOM" id="CLU_077168_2_0_1"/>
<comment type="catalytic activity">
    <reaction evidence="9">
        <text>D-gluconate + ATP = 6-phospho-D-gluconate + ADP + H(+)</text>
        <dbReference type="Rhea" id="RHEA:19433"/>
        <dbReference type="ChEBI" id="CHEBI:15378"/>
        <dbReference type="ChEBI" id="CHEBI:18391"/>
        <dbReference type="ChEBI" id="CHEBI:30616"/>
        <dbReference type="ChEBI" id="CHEBI:58759"/>
        <dbReference type="ChEBI" id="CHEBI:456216"/>
        <dbReference type="EC" id="2.7.1.12"/>
    </reaction>
</comment>
<gene>
    <name evidence="10" type="ORF">HETIRDRAFT_431282</name>
</gene>
<evidence type="ECO:0000256" key="4">
    <source>
        <dbReference type="ARBA" id="ARBA00022679"/>
    </source>
</evidence>
<dbReference type="PANTHER" id="PTHR43442:SF3">
    <property type="entry name" value="GLUCONOKINASE-RELATED"/>
    <property type="match status" value="1"/>
</dbReference>
<evidence type="ECO:0000256" key="9">
    <source>
        <dbReference type="ARBA" id="ARBA00048090"/>
    </source>
</evidence>
<comment type="similarity">
    <text evidence="2">Belongs to the gluconokinase GntK/GntV family.</text>
</comment>